<keyword evidence="1 4" id="KW-0489">Methyltransferase</keyword>
<feature type="active site" evidence="5">
    <location>
        <position position="365"/>
    </location>
</feature>
<dbReference type="PANTHER" id="PTHR11061:SF30">
    <property type="entry name" value="TRNA (URACIL(54)-C(5))-METHYLTRANSFERASE"/>
    <property type="match status" value="1"/>
</dbReference>
<dbReference type="CDD" id="cd02440">
    <property type="entry name" value="AdoMet_MTases"/>
    <property type="match status" value="1"/>
</dbReference>
<evidence type="ECO:0000256" key="1">
    <source>
        <dbReference type="ARBA" id="ARBA00022603"/>
    </source>
</evidence>
<evidence type="ECO:0000256" key="5">
    <source>
        <dbReference type="PROSITE-ProRule" id="PRU10015"/>
    </source>
</evidence>
<dbReference type="PANTHER" id="PTHR11061">
    <property type="entry name" value="RNA M5U METHYLTRANSFERASE"/>
    <property type="match status" value="1"/>
</dbReference>
<dbReference type="InterPro" id="IPR029063">
    <property type="entry name" value="SAM-dependent_MTases_sf"/>
</dbReference>
<keyword evidence="3 4" id="KW-0949">S-adenosyl-L-methionine</keyword>
<dbReference type="OrthoDB" id="9804590at2"/>
<dbReference type="AlphaFoldDB" id="A0A3D1JF83"/>
<proteinExistence type="inferred from homology"/>
<evidence type="ECO:0000313" key="10">
    <source>
        <dbReference type="Proteomes" id="UP000264141"/>
    </source>
</evidence>
<feature type="domain" description="TRAM" evidence="6">
    <location>
        <begin position="1"/>
        <end position="55"/>
    </location>
</feature>
<dbReference type="PROSITE" id="PS01231">
    <property type="entry name" value="TRMA_2"/>
    <property type="match status" value="1"/>
</dbReference>
<dbReference type="GO" id="GO:0070475">
    <property type="term" value="P:rRNA base methylation"/>
    <property type="evidence" value="ECO:0007669"/>
    <property type="project" value="TreeGrafter"/>
</dbReference>
<dbReference type="Gene3D" id="2.40.50.140">
    <property type="entry name" value="Nucleic acid-binding proteins"/>
    <property type="match status" value="1"/>
</dbReference>
<organism evidence="8 10">
    <name type="scientific">Anaerolinea thermolimosa</name>
    <dbReference type="NCBI Taxonomy" id="229919"/>
    <lineage>
        <taxon>Bacteria</taxon>
        <taxon>Bacillati</taxon>
        <taxon>Chloroflexota</taxon>
        <taxon>Anaerolineae</taxon>
        <taxon>Anaerolineales</taxon>
        <taxon>Anaerolineaceae</taxon>
        <taxon>Anaerolinea</taxon>
    </lineage>
</organism>
<dbReference type="GO" id="GO:0070041">
    <property type="term" value="F:rRNA (uridine-C5-)-methyltransferase activity"/>
    <property type="evidence" value="ECO:0007669"/>
    <property type="project" value="TreeGrafter"/>
</dbReference>
<dbReference type="PROSITE" id="PS50926">
    <property type="entry name" value="TRAM"/>
    <property type="match status" value="1"/>
</dbReference>
<evidence type="ECO:0000259" key="6">
    <source>
        <dbReference type="PROSITE" id="PS50926"/>
    </source>
</evidence>
<protein>
    <submittedName>
        <fullName evidence="7">23S rRNA m(5)U-1939 methyltransferase</fullName>
    </submittedName>
    <submittedName>
        <fullName evidence="8">Class I SAM-dependent RNA methyltransferase</fullName>
    </submittedName>
</protein>
<keyword evidence="9" id="KW-1185">Reference proteome</keyword>
<evidence type="ECO:0000313" key="8">
    <source>
        <dbReference type="EMBL" id="HCE16418.1"/>
    </source>
</evidence>
<dbReference type="InterPro" id="IPR002792">
    <property type="entry name" value="TRAM_dom"/>
</dbReference>
<evidence type="ECO:0000256" key="2">
    <source>
        <dbReference type="ARBA" id="ARBA00022679"/>
    </source>
</evidence>
<dbReference type="InterPro" id="IPR010280">
    <property type="entry name" value="U5_MeTrfase_fam"/>
</dbReference>
<dbReference type="Pfam" id="PF01938">
    <property type="entry name" value="TRAM"/>
    <property type="match status" value="1"/>
</dbReference>
<comment type="similarity">
    <text evidence="4">Belongs to the class I-like SAM-binding methyltransferase superfamily. RNA M5U methyltransferase family.</text>
</comment>
<keyword evidence="2 4" id="KW-0808">Transferase</keyword>
<dbReference type="SUPFAM" id="SSF53335">
    <property type="entry name" value="S-adenosyl-L-methionine-dependent methyltransferases"/>
    <property type="match status" value="1"/>
</dbReference>
<dbReference type="Pfam" id="PF05958">
    <property type="entry name" value="tRNA_U5-meth_tr"/>
    <property type="match status" value="2"/>
</dbReference>
<feature type="binding site" evidence="4">
    <location>
        <position position="295"/>
    </location>
    <ligand>
        <name>S-adenosyl-L-methionine</name>
        <dbReference type="ChEBI" id="CHEBI:59789"/>
    </ligand>
</feature>
<dbReference type="RefSeq" id="WP_062195747.1">
    <property type="nucleotide sequence ID" value="NZ_DF967966.1"/>
</dbReference>
<feature type="binding site" evidence="4">
    <location>
        <position position="338"/>
    </location>
    <ligand>
        <name>S-adenosyl-L-methionine</name>
        <dbReference type="ChEBI" id="CHEBI:59789"/>
    </ligand>
</feature>
<evidence type="ECO:0000313" key="7">
    <source>
        <dbReference type="EMBL" id="GAP08270.1"/>
    </source>
</evidence>
<dbReference type="InterPro" id="IPR012340">
    <property type="entry name" value="NA-bd_OB-fold"/>
</dbReference>
<dbReference type="Gene3D" id="3.40.50.150">
    <property type="entry name" value="Vaccinia Virus protein VP39"/>
    <property type="match status" value="1"/>
</dbReference>
<feature type="binding site" evidence="4">
    <location>
        <position position="245"/>
    </location>
    <ligand>
        <name>S-adenosyl-L-methionine</name>
        <dbReference type="ChEBI" id="CHEBI:59789"/>
    </ligand>
</feature>
<dbReference type="PROSITE" id="PS51687">
    <property type="entry name" value="SAM_MT_RNA_M5U"/>
    <property type="match status" value="1"/>
</dbReference>
<reference evidence="9" key="2">
    <citation type="submission" date="2015-07" db="EMBL/GenBank/DDBJ databases">
        <title>Draft Genome Sequences of Anaerolinea thermolimosa IMO-1, Bellilinea caldifistulae GOMI-1, Leptolinea tardivitalis YMTK-2, Levilinea saccharolytica KIBI-1,Longilinea arvoryzae KOME-1, Previously Described as Members of the Anaerolineaceae (Chloroflexi).</title>
        <authorList>
            <person name="Sekiguchi Y."/>
            <person name="Ohashi A."/>
            <person name="Matsuura N."/>
            <person name="Tourlousse M.D."/>
        </authorList>
    </citation>
    <scope>NUCLEOTIDE SEQUENCE [LARGE SCALE GENOMIC DNA]</scope>
    <source>
        <strain evidence="9">IMO-1</strain>
    </source>
</reference>
<dbReference type="Proteomes" id="UP000253922">
    <property type="component" value="Unassembled WGS sequence"/>
</dbReference>
<feature type="active site" description="Nucleophile" evidence="4">
    <location>
        <position position="365"/>
    </location>
</feature>
<dbReference type="SUPFAM" id="SSF50249">
    <property type="entry name" value="Nucleic acid-binding proteins"/>
    <property type="match status" value="1"/>
</dbReference>
<dbReference type="PROSITE" id="PS01230">
    <property type="entry name" value="TRMA_1"/>
    <property type="match status" value="1"/>
</dbReference>
<dbReference type="EMBL" id="DPBP01000005">
    <property type="protein sequence ID" value="HCE16418.1"/>
    <property type="molecule type" value="Genomic_DNA"/>
</dbReference>
<sequence>MIYEIELTTLTYGGEALGRLPDGRAVFVPFALPGERVRVELVEDKRGYARGRLVEVLRPAPGRIAPRCAHFTACGGCHYQHLSYADQLEAKTSILKDQLERIAGITNPPMRPIVPSASPWYYRNTVQFHLDPQGKLGFQAVDGKTVVAIRECHLPEEPLNELWPQLDFEPLPGLERIALRLDARGEVLVTLESTTPEAPALSVEELPVSVVFLSPEGPTVLAGEAFAVLEVLRRPFRVSAGSFFQVNTAMAGAMVTHLLETLPLKDGQTILDLYCGVGLFSAFLAPRAGRLIAVESAPSACEDFIFNLDEFDHVELYQGEAGVVLPSLEVQPQIAIVDPPRAGLERPALDALLRLRPDVLAYVSCDPATLARDCKRLLSGGYALQQVTPFDLFPQTYHVESVVLMTNVKNK</sequence>
<evidence type="ECO:0000256" key="3">
    <source>
        <dbReference type="ARBA" id="ARBA00022691"/>
    </source>
</evidence>
<evidence type="ECO:0000256" key="4">
    <source>
        <dbReference type="PROSITE-ProRule" id="PRU01024"/>
    </source>
</evidence>
<dbReference type="InterPro" id="IPR030390">
    <property type="entry name" value="MeTrfase_TrmA_AS"/>
</dbReference>
<feature type="binding site" evidence="4">
    <location>
        <position position="274"/>
    </location>
    <ligand>
        <name>S-adenosyl-L-methionine</name>
        <dbReference type="ChEBI" id="CHEBI:59789"/>
    </ligand>
</feature>
<accession>A0A3D1JF83</accession>
<dbReference type="EMBL" id="DF967966">
    <property type="protein sequence ID" value="GAP08270.1"/>
    <property type="molecule type" value="Genomic_DNA"/>
</dbReference>
<name>A0A3D1JF83_9CHLR</name>
<evidence type="ECO:0000313" key="9">
    <source>
        <dbReference type="Proteomes" id="UP000253922"/>
    </source>
</evidence>
<dbReference type="InterPro" id="IPR030391">
    <property type="entry name" value="MeTrfase_TrmA_CS"/>
</dbReference>
<reference evidence="7" key="1">
    <citation type="journal article" date="2015" name="Genome Announc.">
        <title>Draft Genome Sequences of Anaerolinea thermolimosa IMO-1, Bellilinea caldifistulae GOMI-1, Leptolinea tardivitalis YMTK-2, Levilinea saccharolytica KIBI-1, Longilinea arvoryzae KOME-1, Previously Described as Members of the Class Anaerolineae (Chloroflexi).</title>
        <authorList>
            <person name="Matsuura N."/>
            <person name="Tourlousse M.D."/>
            <person name="Ohashi A."/>
            <person name="Hugenholtz P."/>
            <person name="Sekiguchi Y."/>
        </authorList>
    </citation>
    <scope>NUCLEOTIDE SEQUENCE</scope>
    <source>
        <strain evidence="7">IMO-1</strain>
    </source>
</reference>
<reference evidence="8 10" key="3">
    <citation type="journal article" date="2018" name="Nat. Biotechnol.">
        <title>A standardized bacterial taxonomy based on genome phylogeny substantially revises the tree of life.</title>
        <authorList>
            <person name="Parks D.H."/>
            <person name="Chuvochina M."/>
            <person name="Waite D.W."/>
            <person name="Rinke C."/>
            <person name="Skarshewski A."/>
            <person name="Chaumeil P.A."/>
            <person name="Hugenholtz P."/>
        </authorList>
    </citation>
    <scope>NUCLEOTIDE SEQUENCE [LARGE SCALE GENOMIC DNA]</scope>
    <source>
        <strain evidence="8">UBA8781</strain>
    </source>
</reference>
<dbReference type="Gene3D" id="2.40.50.1070">
    <property type="match status" value="1"/>
</dbReference>
<gene>
    <name evidence="7" type="ORF">ATHL_03172</name>
    <name evidence="8" type="ORF">DEQ80_01030</name>
</gene>
<dbReference type="Proteomes" id="UP000264141">
    <property type="component" value="Unassembled WGS sequence"/>
</dbReference>
<dbReference type="STRING" id="229919.GCA_001050195_03111"/>